<reference evidence="2 3" key="1">
    <citation type="submission" date="2021-08" db="EMBL/GenBank/DDBJ databases">
        <title>Draft Genome Sequence of Phanerochaete sordida strain YK-624.</title>
        <authorList>
            <person name="Mori T."/>
            <person name="Dohra H."/>
            <person name="Suzuki T."/>
            <person name="Kawagishi H."/>
            <person name="Hirai H."/>
        </authorList>
    </citation>
    <scope>NUCLEOTIDE SEQUENCE [LARGE SCALE GENOMIC DNA]</scope>
    <source>
        <strain evidence="2 3">YK-624</strain>
    </source>
</reference>
<protein>
    <submittedName>
        <fullName evidence="2">Uncharacterized protein</fullName>
    </submittedName>
</protein>
<dbReference type="AlphaFoldDB" id="A0A9P3LGB0"/>
<accession>A0A9P3LGB0</accession>
<keyword evidence="3" id="KW-1185">Reference proteome</keyword>
<comment type="caution">
    <text evidence="2">The sequence shown here is derived from an EMBL/GenBank/DDBJ whole genome shotgun (WGS) entry which is preliminary data.</text>
</comment>
<evidence type="ECO:0000313" key="2">
    <source>
        <dbReference type="EMBL" id="GJE93459.1"/>
    </source>
</evidence>
<name>A0A9P3LGB0_9APHY</name>
<evidence type="ECO:0000313" key="3">
    <source>
        <dbReference type="Proteomes" id="UP000703269"/>
    </source>
</evidence>
<feature type="region of interest" description="Disordered" evidence="1">
    <location>
        <begin position="1"/>
        <end position="23"/>
    </location>
</feature>
<proteinExistence type="predicted"/>
<organism evidence="2 3">
    <name type="scientific">Phanerochaete sordida</name>
    <dbReference type="NCBI Taxonomy" id="48140"/>
    <lineage>
        <taxon>Eukaryota</taxon>
        <taxon>Fungi</taxon>
        <taxon>Dikarya</taxon>
        <taxon>Basidiomycota</taxon>
        <taxon>Agaricomycotina</taxon>
        <taxon>Agaricomycetes</taxon>
        <taxon>Polyporales</taxon>
        <taxon>Phanerochaetaceae</taxon>
        <taxon>Phanerochaete</taxon>
    </lineage>
</organism>
<evidence type="ECO:0000256" key="1">
    <source>
        <dbReference type="SAM" id="MobiDB-lite"/>
    </source>
</evidence>
<sequence>MLRQLNQTEDRAHLSMPHQSSDPASVCRVTLIGRYRRLVRRTKADWAITRLRHKAFWPATPHDDVGFCGTLPLRPCGRTR</sequence>
<gene>
    <name evidence="2" type="ORF">PsYK624_096180</name>
</gene>
<dbReference type="EMBL" id="BPQB01000032">
    <property type="protein sequence ID" value="GJE93459.1"/>
    <property type="molecule type" value="Genomic_DNA"/>
</dbReference>
<dbReference type="Proteomes" id="UP000703269">
    <property type="component" value="Unassembled WGS sequence"/>
</dbReference>